<dbReference type="GO" id="GO:0005524">
    <property type="term" value="F:ATP binding"/>
    <property type="evidence" value="ECO:0007669"/>
    <property type="project" value="InterPro"/>
</dbReference>
<dbReference type="GO" id="GO:0016887">
    <property type="term" value="F:ATP hydrolysis activity"/>
    <property type="evidence" value="ECO:0007669"/>
    <property type="project" value="InterPro"/>
</dbReference>
<dbReference type="PANTHER" id="PTHR40396:SF1">
    <property type="entry name" value="ATPASE AAA-TYPE CORE DOMAIN-CONTAINING PROTEIN"/>
    <property type="match status" value="1"/>
</dbReference>
<feature type="domain" description="ATPase AAA-type core" evidence="1">
    <location>
        <begin position="239"/>
        <end position="396"/>
    </location>
</feature>
<name>A0A2T5IQ31_9LACT</name>
<dbReference type="Proteomes" id="UP000244161">
    <property type="component" value="Unassembled WGS sequence"/>
</dbReference>
<organism evidence="2 3">
    <name type="scientific">Trichococcus patagoniensis</name>
    <dbReference type="NCBI Taxonomy" id="382641"/>
    <lineage>
        <taxon>Bacteria</taxon>
        <taxon>Bacillati</taxon>
        <taxon>Bacillota</taxon>
        <taxon>Bacilli</taxon>
        <taxon>Lactobacillales</taxon>
        <taxon>Carnobacteriaceae</taxon>
        <taxon>Trichococcus</taxon>
    </lineage>
</organism>
<reference evidence="2 3" key="1">
    <citation type="submission" date="2018-04" db="EMBL/GenBank/DDBJ databases">
        <title>Genomic Encyclopedia of Archaeal and Bacterial Type Strains, Phase II (KMG-II): from individual species to whole genera.</title>
        <authorList>
            <person name="Goeker M."/>
        </authorList>
    </citation>
    <scope>NUCLEOTIDE SEQUENCE [LARGE SCALE GENOMIC DNA]</scope>
    <source>
        <strain evidence="2 3">DSM 18806</strain>
    </source>
</reference>
<dbReference type="SUPFAM" id="SSF52540">
    <property type="entry name" value="P-loop containing nucleoside triphosphate hydrolases"/>
    <property type="match status" value="1"/>
</dbReference>
<dbReference type="PANTHER" id="PTHR40396">
    <property type="entry name" value="ATPASE-LIKE PROTEIN"/>
    <property type="match status" value="1"/>
</dbReference>
<accession>A0A2T5IQ31</accession>
<keyword evidence="3" id="KW-1185">Reference proteome</keyword>
<evidence type="ECO:0000313" key="3">
    <source>
        <dbReference type="Proteomes" id="UP000244161"/>
    </source>
</evidence>
<proteinExistence type="predicted"/>
<comment type="caution">
    <text evidence="2">The sequence shown here is derived from an EMBL/GenBank/DDBJ whole genome shotgun (WGS) entry which is preliminary data.</text>
</comment>
<dbReference type="AlphaFoldDB" id="A0A2T5IQ31"/>
<dbReference type="InterPro" id="IPR003959">
    <property type="entry name" value="ATPase_AAA_core"/>
</dbReference>
<dbReference type="Gene3D" id="3.40.50.300">
    <property type="entry name" value="P-loop containing nucleotide triphosphate hydrolases"/>
    <property type="match status" value="1"/>
</dbReference>
<evidence type="ECO:0000259" key="1">
    <source>
        <dbReference type="Pfam" id="PF13304"/>
    </source>
</evidence>
<evidence type="ECO:0000313" key="2">
    <source>
        <dbReference type="EMBL" id="PTQ85928.1"/>
    </source>
</evidence>
<dbReference type="InterPro" id="IPR027417">
    <property type="entry name" value="P-loop_NTPase"/>
</dbReference>
<dbReference type="EMBL" id="QAOM01000002">
    <property type="protein sequence ID" value="PTQ85928.1"/>
    <property type="molecule type" value="Genomic_DNA"/>
</dbReference>
<dbReference type="RefSeq" id="WP_108031520.1">
    <property type="nucleotide sequence ID" value="NZ_QAOM01000002.1"/>
</dbReference>
<dbReference type="Pfam" id="PF13304">
    <property type="entry name" value="AAA_21"/>
    <property type="match status" value="1"/>
</dbReference>
<protein>
    <submittedName>
        <fullName evidence="2">Putative AbiEii toxin of type IV toxin-antitoxin system</fullName>
    </submittedName>
</protein>
<dbReference type="OrthoDB" id="9809324at2"/>
<gene>
    <name evidence="2" type="ORF">C8U37_10231</name>
</gene>
<sequence>MLAYLSVENFFSFKDKTTLSLDHPYNSAEKFRTNTIYSYKDKEGLTRSILNGAILFGANASGKSNLLLAFSFLNYFLSTNEKMHSSKDIIHRPIPFKLAQDKTDISFDISFISSVPEDGKHIDVKTYYKISFDPDDFYVKNEELSYEKILKTKLGAKKVIFQRVGDDLHPSRNGLHKIVEKLSQENIDYKSILAMMNSSINKKYYEDEVKSTAYKIVQAVYNEITKGFSMNGDYSNLNDFIEKVNEDPNFKEQILGELYDFDFAISDFNIEDITEELVQAVTALRRDTDKKSEESVEKFLEKIKNQSNYKITAIHKVQSQRYELPLDLESDGTKKFLSQSINLFNSLINNSLYLSDEFDSKYHIKIQEGILKKFLKQEDAGRAQFLVASHNPLLLSSEFFAKEQICLIEKDRSSQSSFITYLNDFKDISYNNHNWTNLYLEGRFGGLPEVFS</sequence>